<organism evidence="1 2">
    <name type="scientific">Citrobacter braakii</name>
    <dbReference type="NCBI Taxonomy" id="57706"/>
    <lineage>
        <taxon>Bacteria</taxon>
        <taxon>Pseudomonadati</taxon>
        <taxon>Pseudomonadota</taxon>
        <taxon>Gammaproteobacteria</taxon>
        <taxon>Enterobacterales</taxon>
        <taxon>Enterobacteriaceae</taxon>
        <taxon>Citrobacter</taxon>
        <taxon>Citrobacter freundii complex</taxon>
    </lineage>
</organism>
<proteinExistence type="predicted"/>
<dbReference type="Proteomes" id="UP000192573">
    <property type="component" value="Unassembled WGS sequence"/>
</dbReference>
<dbReference type="AlphaFoldDB" id="A0A1V8P1W7"/>
<name>A0A1V8P1W7_CITBR</name>
<comment type="caution">
    <text evidence="1">The sequence shown here is derived from an EMBL/GenBank/DDBJ whole genome shotgun (WGS) entry which is preliminary data.</text>
</comment>
<gene>
    <name evidence="1" type="ORF">BZK42_09205</name>
</gene>
<dbReference type="EMBL" id="NAEW01000003">
    <property type="protein sequence ID" value="OQM42649.1"/>
    <property type="molecule type" value="Genomic_DNA"/>
</dbReference>
<evidence type="ECO:0000313" key="1">
    <source>
        <dbReference type="EMBL" id="OQM42649.1"/>
    </source>
</evidence>
<sequence length="480" mass="53078">MKIKVSLLALTLALQGCTSIDTKYDKSIVQQETGNPTTPDEMKTTGYMKYNEPYLGKKVEYNSRKQALLRKQVSIQSYEPTDLATILEAVTAQTGISYRINTSVPGGKSDAGEPEFRSVKFNGTFEEFTRYISALYDVNPLLDNNGVLVVSYFQNYVLKLDFYGEDNKFETSLDLSGNEATSGGGLKGKAETKFESSFWDDVEDMAEKFVSSGVYSIFKDASILTITARPSEYHALNESLKKFQADNTRQFVVTYKIFTLDKRKTKELGGGVNMTFNDGTSSFGIDSSEMLMKLSGGLTAGWTNQHMNISSQLDALYELTGSKVIQSGSFITRNNIPIPLNMTTSQYYVSSRTREQDSNTGDVSTEVETTELVTGTSFILTPRILTDGRIEVASGFTKRYLNSIDTFDEVQLPSVSTTEMFNISTITPGSLLLVSKYEAKEDSDGQGWSVLAGSVTNNDHVETVVMVVGIDNYRAPTQTR</sequence>
<accession>A0A1V8P1W7</accession>
<dbReference type="RefSeq" id="WP_080859031.1">
    <property type="nucleotide sequence ID" value="NZ_CP077405.1"/>
</dbReference>
<dbReference type="PROSITE" id="PS51257">
    <property type="entry name" value="PROKAR_LIPOPROTEIN"/>
    <property type="match status" value="1"/>
</dbReference>
<evidence type="ECO:0000313" key="2">
    <source>
        <dbReference type="Proteomes" id="UP000192573"/>
    </source>
</evidence>
<reference evidence="1 2" key="1">
    <citation type="submission" date="2017-03" db="EMBL/GenBank/DDBJ databases">
        <authorList>
            <person name="Afonso C.L."/>
            <person name="Miller P.J."/>
            <person name="Scott M.A."/>
            <person name="Spackman E."/>
            <person name="Goraichik I."/>
            <person name="Dimitrov K.M."/>
            <person name="Suarez D.L."/>
            <person name="Swayne D.E."/>
        </authorList>
    </citation>
    <scope>NUCLEOTIDE SEQUENCE [LARGE SCALE GENOMIC DNA]</scope>
    <source>
        <strain evidence="1 2">ATCC 51113</strain>
    </source>
</reference>
<protein>
    <submittedName>
        <fullName evidence="1">Type II and III secretion system protein</fullName>
    </submittedName>
</protein>